<dbReference type="AlphaFoldDB" id="A0A964XRY0"/>
<protein>
    <submittedName>
        <fullName evidence="1">Uncharacterized protein</fullName>
    </submittedName>
</protein>
<feature type="non-terminal residue" evidence="1">
    <location>
        <position position="84"/>
    </location>
</feature>
<accession>A0A964XRY0</accession>
<sequence>MNIIELIIDEKDEQSGIDAVSVVKSPAIEENFVALNKHEIALKEVNEEKRLLMGAALIPNKQIYRHNGKDEYYIFFSEKTVRKA</sequence>
<dbReference type="EMBL" id="RGET01000197">
    <property type="protein sequence ID" value="NBN88620.1"/>
    <property type="molecule type" value="Genomic_DNA"/>
</dbReference>
<evidence type="ECO:0000313" key="1">
    <source>
        <dbReference type="EMBL" id="NBN88620.1"/>
    </source>
</evidence>
<organism evidence="1 2">
    <name type="scientific">Candidatus Fonsibacter lacus</name>
    <dbReference type="NCBI Taxonomy" id="2576439"/>
    <lineage>
        <taxon>Bacteria</taxon>
        <taxon>Pseudomonadati</taxon>
        <taxon>Pseudomonadota</taxon>
        <taxon>Alphaproteobacteria</taxon>
        <taxon>Candidatus Pelagibacterales</taxon>
        <taxon>Candidatus Pelagibacterales incertae sedis</taxon>
        <taxon>Candidatus Fonsibacter</taxon>
    </lineage>
</organism>
<gene>
    <name evidence="1" type="ORF">EBV32_05995</name>
</gene>
<comment type="caution">
    <text evidence="1">The sequence shown here is derived from an EMBL/GenBank/DDBJ whole genome shotgun (WGS) entry which is preliminary data.</text>
</comment>
<reference evidence="1" key="1">
    <citation type="submission" date="2018-10" db="EMBL/GenBank/DDBJ databases">
        <title>Iterative Subtractive Binning of Freshwater Chronoseries Metagenomes Recovers Nearly Complete Genomes from over Four Hundred Novel Species.</title>
        <authorList>
            <person name="Rodriguez-R L.M."/>
            <person name="Tsementzi D."/>
            <person name="Luo C."/>
            <person name="Konstantinidis K.T."/>
        </authorList>
    </citation>
    <scope>NUCLEOTIDE SEQUENCE</scope>
    <source>
        <strain evidence="1">WB7_6_001</strain>
    </source>
</reference>
<evidence type="ECO:0000313" key="2">
    <source>
        <dbReference type="Proteomes" id="UP000713222"/>
    </source>
</evidence>
<dbReference type="Proteomes" id="UP000713222">
    <property type="component" value="Unassembled WGS sequence"/>
</dbReference>
<name>A0A964XRY0_9PROT</name>
<proteinExistence type="predicted"/>